<keyword evidence="2" id="KW-1185">Reference proteome</keyword>
<organism evidence="2">
    <name type="scientific">Volvox carteri f. nagariensis</name>
    <dbReference type="NCBI Taxonomy" id="3068"/>
    <lineage>
        <taxon>Eukaryota</taxon>
        <taxon>Viridiplantae</taxon>
        <taxon>Chlorophyta</taxon>
        <taxon>core chlorophytes</taxon>
        <taxon>Chlorophyceae</taxon>
        <taxon>CS clade</taxon>
        <taxon>Chlamydomonadales</taxon>
        <taxon>Volvocaceae</taxon>
        <taxon>Volvox</taxon>
    </lineage>
</organism>
<accession>D8THS4</accession>
<dbReference type="Pfam" id="PF22633">
    <property type="entry name" value="F5_F8_type_C_2"/>
    <property type="match status" value="1"/>
</dbReference>
<proteinExistence type="predicted"/>
<sequence length="174" mass="18767">MAGSGLDHCWLAWPGRLDGSVNIALNKPIYASSVFSAPYAPSMWFTSPLCAIAVDGDKTTIKNQQDGTYATFQSAEGDTTPWIAVDLGAPFLVSRVIIYNRLDCCGSQLWNAEVRIGNMNGGTFGIPLSSNALVWTLSGGSSTGAVHQITISPRVTGRWVTLQNFHPRGWCMQL</sequence>
<dbReference type="PANTHER" id="PTHR45713">
    <property type="entry name" value="FTP DOMAIN-CONTAINING PROTEIN"/>
    <property type="match status" value="1"/>
</dbReference>
<dbReference type="InterPro" id="IPR051941">
    <property type="entry name" value="BG_Antigen-Binding_Lectin"/>
</dbReference>
<dbReference type="PANTHER" id="PTHR45713:SF6">
    <property type="entry name" value="F5_8 TYPE C DOMAIN-CONTAINING PROTEIN"/>
    <property type="match status" value="1"/>
</dbReference>
<gene>
    <name evidence="1" type="ORF">VOLCADRAFT_86070</name>
</gene>
<name>D8THS4_VOLCA</name>
<reference evidence="1 2" key="1">
    <citation type="journal article" date="2010" name="Science">
        <title>Genomic analysis of organismal complexity in the multicellular green alga Volvox carteri.</title>
        <authorList>
            <person name="Prochnik S.E."/>
            <person name="Umen J."/>
            <person name="Nedelcu A.M."/>
            <person name="Hallmann A."/>
            <person name="Miller S.M."/>
            <person name="Nishii I."/>
            <person name="Ferris P."/>
            <person name="Kuo A."/>
            <person name="Mitros T."/>
            <person name="Fritz-Laylin L.K."/>
            <person name="Hellsten U."/>
            <person name="Chapman J."/>
            <person name="Simakov O."/>
            <person name="Rensing S.A."/>
            <person name="Terry A."/>
            <person name="Pangilinan J."/>
            <person name="Kapitonov V."/>
            <person name="Jurka J."/>
            <person name="Salamov A."/>
            <person name="Shapiro H."/>
            <person name="Schmutz J."/>
            <person name="Grimwood J."/>
            <person name="Lindquist E."/>
            <person name="Lucas S."/>
            <person name="Grigoriev I.V."/>
            <person name="Schmitt R."/>
            <person name="Kirk D."/>
            <person name="Rokhsar D.S."/>
        </authorList>
    </citation>
    <scope>NUCLEOTIDE SEQUENCE [LARGE SCALE GENOMIC DNA]</scope>
    <source>
        <strain evidence="2">f. Nagariensis / Eve</strain>
    </source>
</reference>
<dbReference type="Gene3D" id="2.60.120.260">
    <property type="entry name" value="Galactose-binding domain-like"/>
    <property type="match status" value="1"/>
</dbReference>
<dbReference type="GeneID" id="9625249"/>
<dbReference type="Proteomes" id="UP000001058">
    <property type="component" value="Unassembled WGS sequence"/>
</dbReference>
<dbReference type="InterPro" id="IPR008979">
    <property type="entry name" value="Galactose-bd-like_sf"/>
</dbReference>
<dbReference type="EMBL" id="GL378323">
    <property type="protein sequence ID" value="EFJ53117.1"/>
    <property type="molecule type" value="Genomic_DNA"/>
</dbReference>
<dbReference type="OrthoDB" id="550804at2759"/>
<protein>
    <submittedName>
        <fullName evidence="1">Uncharacterized protein</fullName>
    </submittedName>
</protein>
<dbReference type="SUPFAM" id="SSF49785">
    <property type="entry name" value="Galactose-binding domain-like"/>
    <property type="match status" value="1"/>
</dbReference>
<dbReference type="AlphaFoldDB" id="D8THS4"/>
<dbReference type="RefSeq" id="XP_002946122.1">
    <property type="nucleotide sequence ID" value="XM_002946076.1"/>
</dbReference>
<dbReference type="KEGG" id="vcn:VOLCADRAFT_86070"/>
<evidence type="ECO:0000313" key="1">
    <source>
        <dbReference type="EMBL" id="EFJ53117.1"/>
    </source>
</evidence>
<dbReference type="STRING" id="3068.D8THS4"/>
<evidence type="ECO:0000313" key="2">
    <source>
        <dbReference type="Proteomes" id="UP000001058"/>
    </source>
</evidence>
<dbReference type="InParanoid" id="D8THS4"/>